<sequence length="133" mass="15501">MPNSELIEQHIKSCELGEEVAIKDDINDYSDLIDILVFIPKEMKEMFIKLHQQSTRRSSNPYELHNNMNSIIEILLGEYLLIRGMDKRVLSFRDIKYDKGKLNQPDVLKFRLTESKAQSSSVVFSKILSNILR</sequence>
<proteinExistence type="predicted"/>
<name>A0A1E4RSA1_9ASCO</name>
<accession>A0A1E4RSA1</accession>
<evidence type="ECO:0000313" key="1">
    <source>
        <dbReference type="EMBL" id="ODV70152.1"/>
    </source>
</evidence>
<dbReference type="AlphaFoldDB" id="A0A1E4RSA1"/>
<protein>
    <submittedName>
        <fullName evidence="1">Uncharacterized protein</fullName>
    </submittedName>
</protein>
<keyword evidence="2" id="KW-1185">Reference proteome</keyword>
<dbReference type="EMBL" id="KV454538">
    <property type="protein sequence ID" value="ODV70152.1"/>
    <property type="molecule type" value="Genomic_DNA"/>
</dbReference>
<organism evidence="1 2">
    <name type="scientific">Hyphopichia burtonii NRRL Y-1933</name>
    <dbReference type="NCBI Taxonomy" id="984485"/>
    <lineage>
        <taxon>Eukaryota</taxon>
        <taxon>Fungi</taxon>
        <taxon>Dikarya</taxon>
        <taxon>Ascomycota</taxon>
        <taxon>Saccharomycotina</taxon>
        <taxon>Pichiomycetes</taxon>
        <taxon>Debaryomycetaceae</taxon>
        <taxon>Hyphopichia</taxon>
    </lineage>
</organism>
<dbReference type="GeneID" id="30995128"/>
<dbReference type="Proteomes" id="UP000095085">
    <property type="component" value="Unassembled WGS sequence"/>
</dbReference>
<gene>
    <name evidence="1" type="ORF">HYPBUDRAFT_151598</name>
</gene>
<evidence type="ECO:0000313" key="2">
    <source>
        <dbReference type="Proteomes" id="UP000095085"/>
    </source>
</evidence>
<dbReference type="RefSeq" id="XP_020079219.1">
    <property type="nucleotide sequence ID" value="XM_020220578.1"/>
</dbReference>
<reference evidence="2" key="1">
    <citation type="submission" date="2016-05" db="EMBL/GenBank/DDBJ databases">
        <title>Comparative genomics of biotechnologically important yeasts.</title>
        <authorList>
            <consortium name="DOE Joint Genome Institute"/>
            <person name="Riley R."/>
            <person name="Haridas S."/>
            <person name="Wolfe K.H."/>
            <person name="Lopes M.R."/>
            <person name="Hittinger C.T."/>
            <person name="Goker M."/>
            <person name="Salamov A."/>
            <person name="Wisecaver J."/>
            <person name="Long T.M."/>
            <person name="Aerts A.L."/>
            <person name="Barry K."/>
            <person name="Choi C."/>
            <person name="Clum A."/>
            <person name="Coughlan A.Y."/>
            <person name="Deshpande S."/>
            <person name="Douglass A.P."/>
            <person name="Hanson S.J."/>
            <person name="Klenk H.-P."/>
            <person name="Labutti K."/>
            <person name="Lapidus A."/>
            <person name="Lindquist E."/>
            <person name="Lipzen A."/>
            <person name="Meier-Kolthoff J.P."/>
            <person name="Ohm R.A."/>
            <person name="Otillar R.P."/>
            <person name="Pangilinan J."/>
            <person name="Peng Y."/>
            <person name="Rokas A."/>
            <person name="Rosa C.A."/>
            <person name="Scheuner C."/>
            <person name="Sibirny A.A."/>
            <person name="Slot J.C."/>
            <person name="Stielow J.B."/>
            <person name="Sun H."/>
            <person name="Kurtzman C.P."/>
            <person name="Blackwell M."/>
            <person name="Grigoriev I.V."/>
            <person name="Jeffries T.W."/>
        </authorList>
    </citation>
    <scope>NUCLEOTIDE SEQUENCE [LARGE SCALE GENOMIC DNA]</scope>
    <source>
        <strain evidence="2">NRRL Y-1933</strain>
    </source>
</reference>